<dbReference type="EMBL" id="BAAATD010000016">
    <property type="protein sequence ID" value="GAA2632141.1"/>
    <property type="molecule type" value="Genomic_DNA"/>
</dbReference>
<dbReference type="PROSITE" id="PS01124">
    <property type="entry name" value="HTH_ARAC_FAMILY_2"/>
    <property type="match status" value="1"/>
</dbReference>
<name>A0ABN3QQK2_9ACTN</name>
<keyword evidence="1" id="KW-0805">Transcription regulation</keyword>
<evidence type="ECO:0000256" key="3">
    <source>
        <dbReference type="ARBA" id="ARBA00023163"/>
    </source>
</evidence>
<comment type="caution">
    <text evidence="5">The sequence shown here is derived from an EMBL/GenBank/DDBJ whole genome shotgun (WGS) entry which is preliminary data.</text>
</comment>
<evidence type="ECO:0000313" key="6">
    <source>
        <dbReference type="Proteomes" id="UP001501509"/>
    </source>
</evidence>
<keyword evidence="6" id="KW-1185">Reference proteome</keyword>
<reference evidence="5 6" key="1">
    <citation type="journal article" date="2019" name="Int. J. Syst. Evol. Microbiol.">
        <title>The Global Catalogue of Microorganisms (GCM) 10K type strain sequencing project: providing services to taxonomists for standard genome sequencing and annotation.</title>
        <authorList>
            <consortium name="The Broad Institute Genomics Platform"/>
            <consortium name="The Broad Institute Genome Sequencing Center for Infectious Disease"/>
            <person name="Wu L."/>
            <person name="Ma J."/>
        </authorList>
    </citation>
    <scope>NUCLEOTIDE SEQUENCE [LARGE SCALE GENOMIC DNA]</scope>
    <source>
        <strain evidence="5 6">JCM 6833</strain>
    </source>
</reference>
<accession>A0ABN3QQK2</accession>
<feature type="domain" description="HTH araC/xylS-type" evidence="4">
    <location>
        <begin position="2"/>
        <end position="100"/>
    </location>
</feature>
<dbReference type="Proteomes" id="UP001501509">
    <property type="component" value="Unassembled WGS sequence"/>
</dbReference>
<keyword evidence="3" id="KW-0804">Transcription</keyword>
<dbReference type="InterPro" id="IPR018060">
    <property type="entry name" value="HTH_AraC"/>
</dbReference>
<organism evidence="5 6">
    <name type="scientific">Actinomadura fulvescens</name>
    <dbReference type="NCBI Taxonomy" id="46160"/>
    <lineage>
        <taxon>Bacteria</taxon>
        <taxon>Bacillati</taxon>
        <taxon>Actinomycetota</taxon>
        <taxon>Actinomycetes</taxon>
        <taxon>Streptosporangiales</taxon>
        <taxon>Thermomonosporaceae</taxon>
        <taxon>Actinomadura</taxon>
    </lineage>
</organism>
<evidence type="ECO:0000256" key="1">
    <source>
        <dbReference type="ARBA" id="ARBA00023015"/>
    </source>
</evidence>
<keyword evidence="2" id="KW-0238">DNA-binding</keyword>
<dbReference type="InterPro" id="IPR009057">
    <property type="entry name" value="Homeodomain-like_sf"/>
</dbReference>
<dbReference type="PROSITE" id="PS00041">
    <property type="entry name" value="HTH_ARAC_FAMILY_1"/>
    <property type="match status" value="1"/>
</dbReference>
<dbReference type="SMART" id="SM00342">
    <property type="entry name" value="HTH_ARAC"/>
    <property type="match status" value="1"/>
</dbReference>
<gene>
    <name evidence="5" type="ORF">GCM10010411_83010</name>
</gene>
<sequence length="111" mass="12673">MAESIAWALTRLDTALPVRALAERAHMSRRNYDRRFREITGATPSAWLAQQRIIRAQHLLESSDLPVDEIARQCGFSSAAVLRPHFRRAVGVTPSSYRETFTHCAHDRERS</sequence>
<evidence type="ECO:0000259" key="4">
    <source>
        <dbReference type="PROSITE" id="PS01124"/>
    </source>
</evidence>
<dbReference type="InterPro" id="IPR050204">
    <property type="entry name" value="AraC_XylS_family_regulators"/>
</dbReference>
<protein>
    <recommendedName>
        <fullName evidence="4">HTH araC/xylS-type domain-containing protein</fullName>
    </recommendedName>
</protein>
<dbReference type="RefSeq" id="WP_344547997.1">
    <property type="nucleotide sequence ID" value="NZ_BAAATD010000016.1"/>
</dbReference>
<evidence type="ECO:0000256" key="2">
    <source>
        <dbReference type="ARBA" id="ARBA00023125"/>
    </source>
</evidence>
<proteinExistence type="predicted"/>
<dbReference type="Pfam" id="PF12833">
    <property type="entry name" value="HTH_18"/>
    <property type="match status" value="1"/>
</dbReference>
<dbReference type="Gene3D" id="1.10.10.60">
    <property type="entry name" value="Homeodomain-like"/>
    <property type="match status" value="1"/>
</dbReference>
<dbReference type="PANTHER" id="PTHR46796">
    <property type="entry name" value="HTH-TYPE TRANSCRIPTIONAL ACTIVATOR RHAS-RELATED"/>
    <property type="match status" value="1"/>
</dbReference>
<evidence type="ECO:0000313" key="5">
    <source>
        <dbReference type="EMBL" id="GAA2632141.1"/>
    </source>
</evidence>
<dbReference type="InterPro" id="IPR018062">
    <property type="entry name" value="HTH_AraC-typ_CS"/>
</dbReference>
<dbReference type="SUPFAM" id="SSF46689">
    <property type="entry name" value="Homeodomain-like"/>
    <property type="match status" value="2"/>
</dbReference>